<keyword evidence="6" id="KW-0378">Hydrolase</keyword>
<evidence type="ECO:0000256" key="1">
    <source>
        <dbReference type="ARBA" id="ARBA00004141"/>
    </source>
</evidence>
<dbReference type="OrthoDB" id="9778756at2"/>
<feature type="transmembrane region" description="Helical" evidence="5">
    <location>
        <begin position="101"/>
        <end position="120"/>
    </location>
</feature>
<gene>
    <name evidence="6" type="ORF">SAMN02910417_01203</name>
</gene>
<evidence type="ECO:0000313" key="7">
    <source>
        <dbReference type="Proteomes" id="UP000199228"/>
    </source>
</evidence>
<dbReference type="GO" id="GO:0006508">
    <property type="term" value="P:proteolysis"/>
    <property type="evidence" value="ECO:0007669"/>
    <property type="project" value="UniProtKB-KW"/>
</dbReference>
<evidence type="ECO:0000256" key="5">
    <source>
        <dbReference type="SAM" id="Phobius"/>
    </source>
</evidence>
<evidence type="ECO:0000256" key="2">
    <source>
        <dbReference type="ARBA" id="ARBA00022692"/>
    </source>
</evidence>
<dbReference type="GO" id="GO:0008233">
    <property type="term" value="F:peptidase activity"/>
    <property type="evidence" value="ECO:0007669"/>
    <property type="project" value="UniProtKB-KW"/>
</dbReference>
<dbReference type="Gene3D" id="1.20.1540.10">
    <property type="entry name" value="Rhomboid-like"/>
    <property type="match status" value="1"/>
</dbReference>
<reference evidence="6 7" key="1">
    <citation type="submission" date="2016-10" db="EMBL/GenBank/DDBJ databases">
        <authorList>
            <person name="de Groot N.N."/>
        </authorList>
    </citation>
    <scope>NUCLEOTIDE SEQUENCE [LARGE SCALE GENOMIC DNA]</scope>
    <source>
        <strain evidence="6 7">DSM 3217</strain>
    </source>
</reference>
<evidence type="ECO:0000256" key="3">
    <source>
        <dbReference type="ARBA" id="ARBA00022989"/>
    </source>
</evidence>
<keyword evidence="2 5" id="KW-0812">Transmembrane</keyword>
<dbReference type="EMBL" id="FMXR01000008">
    <property type="protein sequence ID" value="SDB15919.1"/>
    <property type="molecule type" value="Genomic_DNA"/>
</dbReference>
<proteinExistence type="predicted"/>
<dbReference type="SUPFAM" id="SSF144091">
    <property type="entry name" value="Rhomboid-like"/>
    <property type="match status" value="1"/>
</dbReference>
<evidence type="ECO:0000256" key="4">
    <source>
        <dbReference type="ARBA" id="ARBA00023136"/>
    </source>
</evidence>
<feature type="transmembrane region" description="Helical" evidence="5">
    <location>
        <begin position="132"/>
        <end position="151"/>
    </location>
</feature>
<feature type="transmembrane region" description="Helical" evidence="5">
    <location>
        <begin position="158"/>
        <end position="180"/>
    </location>
</feature>
<organism evidence="6 7">
    <name type="scientific">Eubacterium oxidoreducens</name>
    <dbReference type="NCBI Taxonomy" id="1732"/>
    <lineage>
        <taxon>Bacteria</taxon>
        <taxon>Bacillati</taxon>
        <taxon>Bacillota</taxon>
        <taxon>Clostridia</taxon>
        <taxon>Eubacteriales</taxon>
        <taxon>Eubacteriaceae</taxon>
        <taxon>Eubacterium</taxon>
    </lineage>
</organism>
<comment type="subcellular location">
    <subcellularLocation>
        <location evidence="1">Membrane</location>
        <topology evidence="1">Multi-pass membrane protein</topology>
    </subcellularLocation>
</comment>
<keyword evidence="4 5" id="KW-0472">Membrane</keyword>
<name>A0A1G6B5S7_EUBOX</name>
<keyword evidence="7" id="KW-1185">Reference proteome</keyword>
<dbReference type="STRING" id="1732.SAMN02910417_01203"/>
<dbReference type="GO" id="GO:0016020">
    <property type="term" value="C:membrane"/>
    <property type="evidence" value="ECO:0007669"/>
    <property type="project" value="UniProtKB-SubCell"/>
</dbReference>
<keyword evidence="6" id="KW-0645">Protease</keyword>
<feature type="transmembrane region" description="Helical" evidence="5">
    <location>
        <begin position="186"/>
        <end position="205"/>
    </location>
</feature>
<dbReference type="InterPro" id="IPR035952">
    <property type="entry name" value="Rhomboid-like_sf"/>
</dbReference>
<dbReference type="Proteomes" id="UP000199228">
    <property type="component" value="Unassembled WGS sequence"/>
</dbReference>
<protein>
    <submittedName>
        <fullName evidence="6">Membrane associated serine protease, rhomboid family</fullName>
    </submittedName>
</protein>
<feature type="transmembrane region" description="Helical" evidence="5">
    <location>
        <begin position="20"/>
        <end position="37"/>
    </location>
</feature>
<dbReference type="RefSeq" id="WP_090173243.1">
    <property type="nucleotide sequence ID" value="NZ_FMXR01000008.1"/>
</dbReference>
<accession>A0A1G6B5S7</accession>
<keyword evidence="3 5" id="KW-1133">Transmembrane helix</keyword>
<dbReference type="AlphaFoldDB" id="A0A1G6B5S7"/>
<feature type="transmembrane region" description="Helical" evidence="5">
    <location>
        <begin position="72"/>
        <end position="89"/>
    </location>
</feature>
<evidence type="ECO:0000313" key="6">
    <source>
        <dbReference type="EMBL" id="SDB15919.1"/>
    </source>
</evidence>
<sequence length="279" mass="32954">MNFLNKLERTFLGKLAIPNLMRVIIGAYVVGYIIQIMNPTLVTYLTLEPYYIIHGQIWRLISWILIPPSRGIIWAIIMMIFYYQLGGALERTWGTFRFNVYIWGGFIFTIAGAFLLYVIYGLTTGYSVSMGSYFSTYYINMSIFLAFAVSYPNMEVMLYFILPIKMKWLSIFYVALVVYNMFTTNWAGRMAIFMSLLNFLVFFLLTRNYKRVSPKEIHRKQMYKRQTRTNPRATITKHRCVVCGRTEKDDPSLEFRFCSKCNGNFEYCQDHLFTHQHIK</sequence>